<dbReference type="PANTHER" id="PTHR11161:SF0">
    <property type="entry name" value="O-ACYLTRANSFERASE LIKE PROTEIN"/>
    <property type="match status" value="1"/>
</dbReference>
<evidence type="ECO:0000256" key="2">
    <source>
        <dbReference type="SAM" id="SignalP"/>
    </source>
</evidence>
<dbReference type="AlphaFoldDB" id="A0AAV2S2T5"/>
<feature type="non-terminal residue" evidence="4">
    <location>
        <position position="416"/>
    </location>
</feature>
<dbReference type="Pfam" id="PF20146">
    <property type="entry name" value="NRF"/>
    <property type="match status" value="1"/>
</dbReference>
<keyword evidence="1" id="KW-0812">Transmembrane</keyword>
<organism evidence="4 5">
    <name type="scientific">Meganyctiphanes norvegica</name>
    <name type="common">Northern krill</name>
    <name type="synonym">Thysanopoda norvegica</name>
    <dbReference type="NCBI Taxonomy" id="48144"/>
    <lineage>
        <taxon>Eukaryota</taxon>
        <taxon>Metazoa</taxon>
        <taxon>Ecdysozoa</taxon>
        <taxon>Arthropoda</taxon>
        <taxon>Crustacea</taxon>
        <taxon>Multicrustacea</taxon>
        <taxon>Malacostraca</taxon>
        <taxon>Eumalacostraca</taxon>
        <taxon>Eucarida</taxon>
        <taxon>Euphausiacea</taxon>
        <taxon>Euphausiidae</taxon>
        <taxon>Meganyctiphanes</taxon>
    </lineage>
</organism>
<feature type="chain" id="PRO_5043405096" description="Nose resistant-to-fluoxetine protein N-terminal domain-containing protein" evidence="2">
    <location>
        <begin position="17"/>
        <end position="416"/>
    </location>
</feature>
<evidence type="ECO:0000313" key="4">
    <source>
        <dbReference type="EMBL" id="CAL4160481.1"/>
    </source>
</evidence>
<proteinExistence type="predicted"/>
<gene>
    <name evidence="4" type="ORF">MNOR_LOCUS32466</name>
</gene>
<keyword evidence="1" id="KW-0472">Membrane</keyword>
<dbReference type="InterPro" id="IPR006621">
    <property type="entry name" value="Nose-resist-to-fluoxetine_N"/>
</dbReference>
<evidence type="ECO:0000256" key="1">
    <source>
        <dbReference type="SAM" id="Phobius"/>
    </source>
</evidence>
<evidence type="ECO:0000259" key="3">
    <source>
        <dbReference type="SMART" id="SM00703"/>
    </source>
</evidence>
<keyword evidence="1" id="KW-1133">Transmembrane helix</keyword>
<dbReference type="EMBL" id="CAXKWB010044266">
    <property type="protein sequence ID" value="CAL4160481.1"/>
    <property type="molecule type" value="Genomic_DNA"/>
</dbReference>
<comment type="caution">
    <text evidence="4">The sequence shown here is derived from an EMBL/GenBank/DDBJ whole genome shotgun (WGS) entry which is preliminary data.</text>
</comment>
<dbReference type="SMART" id="SM00703">
    <property type="entry name" value="NRF"/>
    <property type="match status" value="1"/>
</dbReference>
<feature type="transmembrane region" description="Helical" evidence="1">
    <location>
        <begin position="262"/>
        <end position="285"/>
    </location>
</feature>
<keyword evidence="5" id="KW-1185">Reference proteome</keyword>
<dbReference type="Proteomes" id="UP001497623">
    <property type="component" value="Unassembled WGS sequence"/>
</dbReference>
<feature type="transmembrane region" description="Helical" evidence="1">
    <location>
        <begin position="374"/>
        <end position="394"/>
    </location>
</feature>
<sequence>VSQLFLLCITLYGASAQVSDWGLDEGLIMEMQEQFGNPLKHALEGISVLMDYRGPAIDTSPHRDKESSNDTLELSTEGNEALRYYLPSSNSNISEKCKHDVLEFQKAFKVKVLTSKTPRLWSILMVDSWGKLPDGYISGNSMPMGMMEECTAITVDDHEEIGVISPVKFNATFKGKYCFVIHGLPLGDAMPQGQAGLGIPVSSGNIFNNMFYGSTYGTCMPDSCTSEDFKVSLEEVLPAGHVARAVDCHTKDEELTWEPKDYLFMGVMGFIAFLVVFAAAVDLTINYMDTQDFWKSFGPLRYLLVFSAYTNMSKIFHINTTASQGNIGCLHGMRVLTFTWVLMCHQYSYTMYLIENPGNVAYMFNDILGQTILAATPSVDTFFFLSGLLVAYGLMRNKDKMDLYGFVMFYVHRFLR</sequence>
<feature type="non-terminal residue" evidence="4">
    <location>
        <position position="1"/>
    </location>
</feature>
<dbReference type="PANTHER" id="PTHR11161">
    <property type="entry name" value="O-ACYLTRANSFERASE"/>
    <property type="match status" value="1"/>
</dbReference>
<feature type="transmembrane region" description="Helical" evidence="1">
    <location>
        <begin position="335"/>
        <end position="354"/>
    </location>
</feature>
<feature type="signal peptide" evidence="2">
    <location>
        <begin position="1"/>
        <end position="16"/>
    </location>
</feature>
<feature type="domain" description="Nose resistant-to-fluoxetine protein N-terminal" evidence="3">
    <location>
        <begin position="94"/>
        <end position="250"/>
    </location>
</feature>
<name>A0AAV2S2T5_MEGNR</name>
<keyword evidence="2" id="KW-0732">Signal</keyword>
<accession>A0AAV2S2T5</accession>
<evidence type="ECO:0000313" key="5">
    <source>
        <dbReference type="Proteomes" id="UP001497623"/>
    </source>
</evidence>
<reference evidence="4 5" key="1">
    <citation type="submission" date="2024-05" db="EMBL/GenBank/DDBJ databases">
        <authorList>
            <person name="Wallberg A."/>
        </authorList>
    </citation>
    <scope>NUCLEOTIDE SEQUENCE [LARGE SCALE GENOMIC DNA]</scope>
</reference>
<protein>
    <recommendedName>
        <fullName evidence="3">Nose resistant-to-fluoxetine protein N-terminal domain-containing protein</fullName>
    </recommendedName>
</protein>
<dbReference type="InterPro" id="IPR052728">
    <property type="entry name" value="O2_lipid_transport_reg"/>
</dbReference>